<dbReference type="AlphaFoldDB" id="A0AAU3IAV9"/>
<reference evidence="2" key="1">
    <citation type="submission" date="2022-10" db="EMBL/GenBank/DDBJ databases">
        <title>The complete genomes of actinobacterial strains from the NBC collection.</title>
        <authorList>
            <person name="Joergensen T.S."/>
            <person name="Alvarez Arevalo M."/>
            <person name="Sterndorff E.B."/>
            <person name="Faurdal D."/>
            <person name="Vuksanovic O."/>
            <person name="Mourched A.-S."/>
            <person name="Charusanti P."/>
            <person name="Shaw S."/>
            <person name="Blin K."/>
            <person name="Weber T."/>
        </authorList>
    </citation>
    <scope>NUCLEOTIDE SEQUENCE</scope>
    <source>
        <strain evidence="2">NBC_01393</strain>
    </source>
</reference>
<evidence type="ECO:0000313" key="2">
    <source>
        <dbReference type="EMBL" id="WTZ14317.1"/>
    </source>
</evidence>
<gene>
    <name evidence="2" type="ORF">OG699_44035</name>
</gene>
<name>A0AAU3IAV9_9ACTN</name>
<proteinExistence type="predicted"/>
<accession>A0AAU3IAV9</accession>
<evidence type="ECO:0000256" key="1">
    <source>
        <dbReference type="SAM" id="MobiDB-lite"/>
    </source>
</evidence>
<dbReference type="EMBL" id="CP109546">
    <property type="protein sequence ID" value="WTZ14317.1"/>
    <property type="molecule type" value="Genomic_DNA"/>
</dbReference>
<protein>
    <submittedName>
        <fullName evidence="2">Uncharacterized protein</fullName>
    </submittedName>
</protein>
<feature type="region of interest" description="Disordered" evidence="1">
    <location>
        <begin position="1"/>
        <end position="40"/>
    </location>
</feature>
<sequence>MRPELSAQRGRAPLAPDPLRHRGRGEGSPSWIGVRTAGPLVRQGQEGTGVRLALLGAQEGS</sequence>
<organism evidence="2">
    <name type="scientific">Streptomyces sp. NBC_01393</name>
    <dbReference type="NCBI Taxonomy" id="2903851"/>
    <lineage>
        <taxon>Bacteria</taxon>
        <taxon>Bacillati</taxon>
        <taxon>Actinomycetota</taxon>
        <taxon>Actinomycetes</taxon>
        <taxon>Kitasatosporales</taxon>
        <taxon>Streptomycetaceae</taxon>
        <taxon>Streptomyces</taxon>
    </lineage>
</organism>